<evidence type="ECO:0000256" key="2">
    <source>
        <dbReference type="ARBA" id="ARBA00006236"/>
    </source>
</evidence>
<evidence type="ECO:0000313" key="15">
    <source>
        <dbReference type="Proteomes" id="UP000254033"/>
    </source>
</evidence>
<evidence type="ECO:0000256" key="3">
    <source>
        <dbReference type="ARBA" id="ARBA00022448"/>
    </source>
</evidence>
<keyword evidence="4" id="KW-1003">Cell membrane</keyword>
<evidence type="ECO:0000313" key="13">
    <source>
        <dbReference type="Proteomes" id="UP000054698"/>
    </source>
</evidence>
<evidence type="ECO:0000259" key="9">
    <source>
        <dbReference type="PROSITE" id="PS50850"/>
    </source>
</evidence>
<organism evidence="10 13">
    <name type="scientific">Legionella feeleii</name>
    <dbReference type="NCBI Taxonomy" id="453"/>
    <lineage>
        <taxon>Bacteria</taxon>
        <taxon>Pseudomonadati</taxon>
        <taxon>Pseudomonadota</taxon>
        <taxon>Gammaproteobacteria</taxon>
        <taxon>Legionellales</taxon>
        <taxon>Legionellaceae</taxon>
        <taxon>Legionella</taxon>
    </lineage>
</organism>
<feature type="transmembrane region" description="Helical" evidence="8">
    <location>
        <begin position="79"/>
        <end position="97"/>
    </location>
</feature>
<dbReference type="PROSITE" id="PS50850">
    <property type="entry name" value="MFS"/>
    <property type="match status" value="1"/>
</dbReference>
<reference evidence="14 15" key="2">
    <citation type="submission" date="2018-06" db="EMBL/GenBank/DDBJ databases">
        <authorList>
            <consortium name="Pathogen Informatics"/>
            <person name="Doyle S."/>
        </authorList>
    </citation>
    <scope>NUCLEOTIDE SEQUENCE [LARGE SCALE GENOMIC DNA]</scope>
    <source>
        <strain evidence="12 15">NCTC11978</strain>
        <strain evidence="11 14">NCTC12022</strain>
    </source>
</reference>
<dbReference type="Proteomes" id="UP000251942">
    <property type="component" value="Unassembled WGS sequence"/>
</dbReference>
<evidence type="ECO:0000256" key="4">
    <source>
        <dbReference type="ARBA" id="ARBA00022475"/>
    </source>
</evidence>
<dbReference type="InterPro" id="IPR004812">
    <property type="entry name" value="Efflux_drug-R_Bcr/CmlA"/>
</dbReference>
<accession>A0A0W0U4K6</accession>
<dbReference type="SUPFAM" id="SSF103473">
    <property type="entry name" value="MFS general substrate transporter"/>
    <property type="match status" value="1"/>
</dbReference>
<feature type="transmembrane region" description="Helical" evidence="8">
    <location>
        <begin position="136"/>
        <end position="162"/>
    </location>
</feature>
<dbReference type="InterPro" id="IPR036259">
    <property type="entry name" value="MFS_trans_sf"/>
</dbReference>
<dbReference type="PANTHER" id="PTHR23502">
    <property type="entry name" value="MAJOR FACILITATOR SUPERFAMILY"/>
    <property type="match status" value="1"/>
</dbReference>
<keyword evidence="13" id="KW-1185">Reference proteome</keyword>
<keyword evidence="7 8" id="KW-0472">Membrane</keyword>
<dbReference type="GO" id="GO:0042910">
    <property type="term" value="F:xenobiotic transmembrane transporter activity"/>
    <property type="evidence" value="ECO:0007669"/>
    <property type="project" value="InterPro"/>
</dbReference>
<dbReference type="GO" id="GO:0005886">
    <property type="term" value="C:plasma membrane"/>
    <property type="evidence" value="ECO:0007669"/>
    <property type="project" value="UniProtKB-SubCell"/>
</dbReference>
<evidence type="ECO:0000313" key="14">
    <source>
        <dbReference type="Proteomes" id="UP000251942"/>
    </source>
</evidence>
<feature type="transmembrane region" description="Helical" evidence="8">
    <location>
        <begin position="346"/>
        <end position="367"/>
    </location>
</feature>
<evidence type="ECO:0000313" key="11">
    <source>
        <dbReference type="EMBL" id="SPX59743.1"/>
    </source>
</evidence>
<feature type="transmembrane region" description="Helical" evidence="8">
    <location>
        <begin position="253"/>
        <end position="272"/>
    </location>
</feature>
<keyword evidence="5 8" id="KW-0812">Transmembrane</keyword>
<dbReference type="Proteomes" id="UP000054698">
    <property type="component" value="Unassembled WGS sequence"/>
</dbReference>
<feature type="transmembrane region" description="Helical" evidence="8">
    <location>
        <begin position="316"/>
        <end position="334"/>
    </location>
</feature>
<dbReference type="OrthoDB" id="9814303at2"/>
<keyword evidence="8" id="KW-0997">Cell inner membrane</keyword>
<dbReference type="NCBIfam" id="TIGR00710">
    <property type="entry name" value="efflux_Bcr_CflA"/>
    <property type="match status" value="1"/>
</dbReference>
<sequence length="395" mass="43619">MSSEIVQNKPTPFWFLGILSTFSLLTYDLYQPALPTITQYFNTSPALGQLTLSLFFFVFGLSQLIWGPLIDHYGRRKTLAGSLVIFLIATIACIASVNIEMLIAARALQGFAICCVYVIAFSSSRDYEDSTERARMLSYLSMIVAVSPLFAPIIGSIILMHYDWQTTFLVMGLIGLILLVLAKSVLHESVYWQKAETTFLLRASFATYKKIFTHRRLWLAIFIITASYSCVMIIVINASFLVIDNLAISPFNFSLLFASNGVMLVAGNYLGIRLREKKSLLWNIRVGSALMLLGSIAMCFLFYIQGLSLISLAPTLLINLGVSLTNPPTFSIALTDYQQHAGTATAVLNMLRTTISAIIGGLVGGFIGHYPSLLVISLFACTFISLLTSFFITES</sequence>
<feature type="transmembrane region" description="Helical" evidence="8">
    <location>
        <begin position="12"/>
        <end position="30"/>
    </location>
</feature>
<name>A0A0W0U4K6_9GAMM</name>
<feature type="transmembrane region" description="Helical" evidence="8">
    <location>
        <begin position="50"/>
        <end position="67"/>
    </location>
</feature>
<gene>
    <name evidence="11" type="primary">bcr_1</name>
    <name evidence="10" type="ORF">Lfee_0725</name>
    <name evidence="12" type="ORF">NCTC11978_01543</name>
    <name evidence="11" type="ORF">NCTC12022_00454</name>
</gene>
<dbReference type="Gene3D" id="1.20.1720.10">
    <property type="entry name" value="Multidrug resistance protein D"/>
    <property type="match status" value="1"/>
</dbReference>
<dbReference type="Proteomes" id="UP000254033">
    <property type="component" value="Unassembled WGS sequence"/>
</dbReference>
<evidence type="ECO:0000256" key="7">
    <source>
        <dbReference type="ARBA" id="ARBA00023136"/>
    </source>
</evidence>
<dbReference type="EMBL" id="UASS01000002">
    <property type="protein sequence ID" value="SPX59743.1"/>
    <property type="molecule type" value="Genomic_DNA"/>
</dbReference>
<evidence type="ECO:0000256" key="5">
    <source>
        <dbReference type="ARBA" id="ARBA00022692"/>
    </source>
</evidence>
<feature type="transmembrane region" description="Helical" evidence="8">
    <location>
        <begin position="284"/>
        <end position="304"/>
    </location>
</feature>
<dbReference type="Pfam" id="PF07690">
    <property type="entry name" value="MFS_1"/>
    <property type="match status" value="1"/>
</dbReference>
<proteinExistence type="inferred from homology"/>
<keyword evidence="3 8" id="KW-0813">Transport</keyword>
<evidence type="ECO:0000256" key="6">
    <source>
        <dbReference type="ARBA" id="ARBA00022989"/>
    </source>
</evidence>
<reference evidence="10 13" key="1">
    <citation type="submission" date="2015-11" db="EMBL/GenBank/DDBJ databases">
        <title>Genomic analysis of 38 Legionella species identifies large and diverse effector repertoires.</title>
        <authorList>
            <person name="Burstein D."/>
            <person name="Amaro F."/>
            <person name="Zusman T."/>
            <person name="Lifshitz Z."/>
            <person name="Cohen O."/>
            <person name="Gilbert J.A."/>
            <person name="Pupko T."/>
            <person name="Shuman H.A."/>
            <person name="Segal G."/>
        </authorList>
    </citation>
    <scope>NUCLEOTIDE SEQUENCE [LARGE SCALE GENOMIC DNA]</scope>
    <source>
        <strain evidence="10 13">WO-44C</strain>
    </source>
</reference>
<dbReference type="AlphaFoldDB" id="A0A0W0U4K6"/>
<dbReference type="InterPro" id="IPR020846">
    <property type="entry name" value="MFS_dom"/>
</dbReference>
<dbReference type="EMBL" id="UGNY01000001">
    <property type="protein sequence ID" value="STX38359.1"/>
    <property type="molecule type" value="Genomic_DNA"/>
</dbReference>
<evidence type="ECO:0000256" key="1">
    <source>
        <dbReference type="ARBA" id="ARBA00004651"/>
    </source>
</evidence>
<comment type="similarity">
    <text evidence="2 8">Belongs to the major facilitator superfamily. Bcr/CmlA family.</text>
</comment>
<feature type="transmembrane region" description="Helical" evidence="8">
    <location>
        <begin position="217"/>
        <end position="241"/>
    </location>
</feature>
<dbReference type="CDD" id="cd17320">
    <property type="entry name" value="MFS_MdfA_MDR_like"/>
    <property type="match status" value="1"/>
</dbReference>
<keyword evidence="6 8" id="KW-1133">Transmembrane helix</keyword>
<feature type="transmembrane region" description="Helical" evidence="8">
    <location>
        <begin position="168"/>
        <end position="186"/>
    </location>
</feature>
<feature type="transmembrane region" description="Helical" evidence="8">
    <location>
        <begin position="373"/>
        <end position="392"/>
    </location>
</feature>
<dbReference type="RefSeq" id="WP_082646563.1">
    <property type="nucleotide sequence ID" value="NZ_CAAAHT010000039.1"/>
</dbReference>
<dbReference type="PANTHER" id="PTHR23502:SF132">
    <property type="entry name" value="POLYAMINE TRANSPORTER 2-RELATED"/>
    <property type="match status" value="1"/>
</dbReference>
<evidence type="ECO:0000256" key="8">
    <source>
        <dbReference type="RuleBase" id="RU365088"/>
    </source>
</evidence>
<evidence type="ECO:0000313" key="10">
    <source>
        <dbReference type="EMBL" id="KTD02698.1"/>
    </source>
</evidence>
<dbReference type="GO" id="GO:1990961">
    <property type="term" value="P:xenobiotic detoxification by transmembrane export across the plasma membrane"/>
    <property type="evidence" value="ECO:0007669"/>
    <property type="project" value="InterPro"/>
</dbReference>
<comment type="subcellular location">
    <subcellularLocation>
        <location evidence="8">Cell inner membrane</location>
        <topology evidence="8">Multi-pass membrane protein</topology>
    </subcellularLocation>
    <subcellularLocation>
        <location evidence="1">Cell membrane</location>
        <topology evidence="1">Multi-pass membrane protein</topology>
    </subcellularLocation>
</comment>
<feature type="domain" description="Major facilitator superfamily (MFS) profile" evidence="9">
    <location>
        <begin position="1"/>
        <end position="395"/>
    </location>
</feature>
<evidence type="ECO:0000313" key="12">
    <source>
        <dbReference type="EMBL" id="STX38359.1"/>
    </source>
</evidence>
<dbReference type="InterPro" id="IPR011701">
    <property type="entry name" value="MFS"/>
</dbReference>
<dbReference type="PATRIC" id="fig|453.4.peg.788"/>
<feature type="transmembrane region" description="Helical" evidence="8">
    <location>
        <begin position="103"/>
        <end position="124"/>
    </location>
</feature>
<dbReference type="EMBL" id="LNYB01000022">
    <property type="protein sequence ID" value="KTD02698.1"/>
    <property type="molecule type" value="Genomic_DNA"/>
</dbReference>
<protein>
    <recommendedName>
        <fullName evidence="8">Bcr/CflA family efflux transporter</fullName>
    </recommendedName>
</protein>
<dbReference type="STRING" id="453.Lfee_0725"/>